<keyword evidence="4" id="KW-1185">Reference proteome</keyword>
<reference evidence="3 4" key="1">
    <citation type="submission" date="2024-02" db="EMBL/GenBank/DDBJ databases">
        <authorList>
            <person name="Chen Y."/>
            <person name="Shah S."/>
            <person name="Dougan E. K."/>
            <person name="Thang M."/>
            <person name="Chan C."/>
        </authorList>
    </citation>
    <scope>NUCLEOTIDE SEQUENCE [LARGE SCALE GENOMIC DNA]</scope>
</reference>
<gene>
    <name evidence="2" type="ORF">SCF082_LOCUS34405</name>
    <name evidence="3" type="ORF">SCF082_LOCUS37557</name>
</gene>
<comment type="caution">
    <text evidence="3">The sequence shown here is derived from an EMBL/GenBank/DDBJ whole genome shotgun (WGS) entry which is preliminary data.</text>
</comment>
<evidence type="ECO:0000313" key="2">
    <source>
        <dbReference type="EMBL" id="CAK9068252.1"/>
    </source>
</evidence>
<evidence type="ECO:0000256" key="1">
    <source>
        <dbReference type="SAM" id="MobiDB-lite"/>
    </source>
</evidence>
<dbReference type="Proteomes" id="UP001642464">
    <property type="component" value="Unassembled WGS sequence"/>
</dbReference>
<protein>
    <submittedName>
        <fullName evidence="3">Uncharacterized protein</fullName>
    </submittedName>
</protein>
<feature type="region of interest" description="Disordered" evidence="1">
    <location>
        <begin position="597"/>
        <end position="617"/>
    </location>
</feature>
<evidence type="ECO:0000313" key="3">
    <source>
        <dbReference type="EMBL" id="CAK9078567.1"/>
    </source>
</evidence>
<dbReference type="EMBL" id="CAXAMM010031513">
    <property type="protein sequence ID" value="CAK9068252.1"/>
    <property type="molecule type" value="Genomic_DNA"/>
</dbReference>
<accession>A0ABP0PRA3</accession>
<sequence>MDSLLLAFGEFGDALAIVKLYGPFLLAAVFFVWRDYKREDRLSKRINTLEDEQRNIIIPLVKQCSSVIAENTVVMQRLEKNTLYRMKRNYGATIDIYKLISTDTNVRTGKKTVVRDVTRIRRAPVLPGLQKRIVNQSISLISANKQMVMGGTYDMSRRRFIVDRRDAPELPELGTDDWVVYDHRKWQIESVEEFEVHAGWVITGRELVGEVPDEILQLSADHLLVLGSTDNDIPVIVEHLHERSAAFMQADDRVEIRITGPVTEELSKGYHRLLVDVNVLLTSRYGGIQKNGYQIITNAGLFHTALSQSIPVWNYGDESGDYQEGDPESQIFLGCLQPARAVKVYHFGQNDKTDKLKQTIDGLSGTAALTDSPPMMSDSDLDLDDIVLNTDITTKVPIGARFTVAGETGTPVHVVTGRTNSMDTTTNIEFSPPLGAGTYMENDVITFLPNQLDIKVGDGDITYTEADEYLYDLDRDELDTVRKGQDQPMEVSLNFVYEQITTGTDEPIAPMDAIKRRGGAAEWVSAAEDKCEPYAIDVVVVHTPPCGTTESETTTFPDFRSESREVSFRDANIAISGRCNATEPIVERDEFDNLCPAPKAPVKTTKNGAEPDTEDDNYKKSMEVHNRKWLSYLVIKTLEPSDIEWDTVDLGEPSTWVKWQDELKANNFCQAECNRILQFCLEVNSLDEAKLDKRLRVLPPGVKPNWDDNGCYTQARIIAFHQLRDYDESQRDAEMAPRINLTKYRKQLQTELGEALAEATFRWLSETADKIPVYSGASKATFIPLANEISLQLAIAPIVRSRIPLGLAHGDGEIITDPVSGRFTFTYYTDLFYLVYNEYHNANLVGFHLRNPGPYRFQEAGRKAFEEFSETVRLPNPFKQMVLNTITVR</sequence>
<evidence type="ECO:0000313" key="4">
    <source>
        <dbReference type="Proteomes" id="UP001642464"/>
    </source>
</evidence>
<name>A0ABP0PRA3_9DINO</name>
<organism evidence="3 4">
    <name type="scientific">Durusdinium trenchii</name>
    <dbReference type="NCBI Taxonomy" id="1381693"/>
    <lineage>
        <taxon>Eukaryota</taxon>
        <taxon>Sar</taxon>
        <taxon>Alveolata</taxon>
        <taxon>Dinophyceae</taxon>
        <taxon>Suessiales</taxon>
        <taxon>Symbiodiniaceae</taxon>
        <taxon>Durusdinium</taxon>
    </lineage>
</organism>
<dbReference type="EMBL" id="CAXAMM010038447">
    <property type="protein sequence ID" value="CAK9078567.1"/>
    <property type="molecule type" value="Genomic_DNA"/>
</dbReference>
<proteinExistence type="predicted"/>